<dbReference type="InterPro" id="IPR000195">
    <property type="entry name" value="Rab-GAP-TBC_dom"/>
</dbReference>
<reference evidence="5 6" key="1">
    <citation type="submission" date="2014-06" db="EMBL/GenBank/DDBJ databases">
        <authorList>
            <person name="Swart Estienne"/>
        </authorList>
    </citation>
    <scope>NUCLEOTIDE SEQUENCE [LARGE SCALE GENOMIC DNA]</scope>
    <source>
        <strain evidence="5 6">130c</strain>
    </source>
</reference>
<feature type="domain" description="Rab-GAP TBC" evidence="4">
    <location>
        <begin position="48"/>
        <end position="401"/>
    </location>
</feature>
<evidence type="ECO:0000313" key="5">
    <source>
        <dbReference type="EMBL" id="CDW84826.1"/>
    </source>
</evidence>
<name>A0A078AS82_STYLE</name>
<sequence>MDHQQVNFEVLQRPFNLERTLDFIQFRSTYINNFDFERINELASQQLIKRTGSRSTSWKMMLGVLPSINDKEEWSKSIQEHRIRFQKLQDKHMRLNNQIHTSNPLASLGAQNKNNEILNLKQDRDVKILIKKDVERTMQEFPLFKDPTVLQKMEEILYVWAKEYPEFRYQQGMNEILAIIVICVTSELYNEHTAIPGLESDEDHSSDENEDQSYDDDTKKLFKELHDPINAWADIFAMFENLMNLGVKELYYKDAPHNKTSGNSKSDQQDINDSFAYLDPLRYSNGSKEKIEFNSMNSQGSTALSTNNDNNNASKEDQQRQRKQKLLELNQEDAQKTALKKRSNKIFNNYLRELDPDLYNHILEVDVQPEIIFLKFLRCLLSREFQVSSLLYVWDFIFSGIDEKGRIYLKERNSAAASLIYQDDQYFLTHQDFIKNLDYICLAMVQLERSRLIKSDYIGCLKITTNTQKLDCHSDVIKIADRIGKIIYDRLIKKNSVIQKNDFPMILEKEVAQFMMHHSLHQSSLEQSQEASDQEEQDGFEVRKCFRVREASDEEEENSVEEDANNISQDRMKEVDEVEAQLQNNPIDDEADRMSNEIADELEMSQNQIDQSLFSNQIEEVKAEDDGKQLFKIKDTKGKVVFDQNTKQRRFMSPFEQFLAEQQELFKKDGLRQNDEQNSVTLTTTASTQFDGKTSVLHSLNSGSGSVQDEPIAPQKQKISMKPANKLAQVANIMQKDTYFKNAEDEVMLQRKQNLKDLRSIRGYLTGVKTGQNAHIAAKFRRSQTLSQSVFF</sequence>
<keyword evidence="2" id="KW-0175">Coiled coil</keyword>
<dbReference type="AlphaFoldDB" id="A0A078AS82"/>
<dbReference type="InterPro" id="IPR035969">
    <property type="entry name" value="Rab-GAP_TBC_sf"/>
</dbReference>
<dbReference type="PANTHER" id="PTHR22957:SF337">
    <property type="entry name" value="TBC1 DOMAIN FAMILY MEMBER 5"/>
    <property type="match status" value="1"/>
</dbReference>
<dbReference type="Gene3D" id="1.10.472.80">
    <property type="entry name" value="Ypt/Rab-GAP domain of gyp1p, domain 3"/>
    <property type="match status" value="1"/>
</dbReference>
<dbReference type="PANTHER" id="PTHR22957">
    <property type="entry name" value="TBC1 DOMAIN FAMILY MEMBER GTPASE-ACTIVATING PROTEIN"/>
    <property type="match status" value="1"/>
</dbReference>
<evidence type="ECO:0000256" key="1">
    <source>
        <dbReference type="ARBA" id="ARBA00022468"/>
    </source>
</evidence>
<dbReference type="InParanoid" id="A0A078AS82"/>
<dbReference type="SUPFAM" id="SSF47923">
    <property type="entry name" value="Ypt/Rab-GAP domain of gyp1p"/>
    <property type="match status" value="2"/>
</dbReference>
<feature type="coiled-coil region" evidence="2">
    <location>
        <begin position="71"/>
        <end position="98"/>
    </location>
</feature>
<keyword evidence="1" id="KW-0343">GTPase activation</keyword>
<dbReference type="OrthoDB" id="27140at2759"/>
<dbReference type="GO" id="GO:0005096">
    <property type="term" value="F:GTPase activator activity"/>
    <property type="evidence" value="ECO:0007669"/>
    <property type="project" value="UniProtKB-KW"/>
</dbReference>
<organism evidence="5 6">
    <name type="scientific">Stylonychia lemnae</name>
    <name type="common">Ciliate</name>
    <dbReference type="NCBI Taxonomy" id="5949"/>
    <lineage>
        <taxon>Eukaryota</taxon>
        <taxon>Sar</taxon>
        <taxon>Alveolata</taxon>
        <taxon>Ciliophora</taxon>
        <taxon>Intramacronucleata</taxon>
        <taxon>Spirotrichea</taxon>
        <taxon>Stichotrichia</taxon>
        <taxon>Sporadotrichida</taxon>
        <taxon>Oxytrichidae</taxon>
        <taxon>Stylonychinae</taxon>
        <taxon>Stylonychia</taxon>
    </lineage>
</organism>
<feature type="compositionally biased region" description="Polar residues" evidence="3">
    <location>
        <begin position="297"/>
        <end position="313"/>
    </location>
</feature>
<evidence type="ECO:0000313" key="6">
    <source>
        <dbReference type="Proteomes" id="UP000039865"/>
    </source>
</evidence>
<evidence type="ECO:0000256" key="2">
    <source>
        <dbReference type="SAM" id="Coils"/>
    </source>
</evidence>
<feature type="region of interest" description="Disordered" evidence="3">
    <location>
        <begin position="197"/>
        <end position="216"/>
    </location>
</feature>
<dbReference type="PROSITE" id="PS50086">
    <property type="entry name" value="TBC_RABGAP"/>
    <property type="match status" value="1"/>
</dbReference>
<dbReference type="EMBL" id="CCKQ01013186">
    <property type="protein sequence ID" value="CDW84826.1"/>
    <property type="molecule type" value="Genomic_DNA"/>
</dbReference>
<feature type="compositionally biased region" description="Acidic residues" evidence="3">
    <location>
        <begin position="199"/>
        <end position="215"/>
    </location>
</feature>
<dbReference type="Pfam" id="PF00566">
    <property type="entry name" value="RabGAP-TBC"/>
    <property type="match status" value="2"/>
</dbReference>
<dbReference type="Proteomes" id="UP000039865">
    <property type="component" value="Unassembled WGS sequence"/>
</dbReference>
<proteinExistence type="predicted"/>
<protein>
    <submittedName>
        <fullName evidence="5">Tbc1 domain family member 5</fullName>
    </submittedName>
</protein>
<gene>
    <name evidence="5" type="primary">Contig1438.g1578</name>
    <name evidence="5" type="ORF">STYLEM_13894</name>
</gene>
<dbReference type="SMART" id="SM00164">
    <property type="entry name" value="TBC"/>
    <property type="match status" value="1"/>
</dbReference>
<keyword evidence="6" id="KW-1185">Reference proteome</keyword>
<feature type="region of interest" description="Disordered" evidence="3">
    <location>
        <begin position="297"/>
        <end position="323"/>
    </location>
</feature>
<evidence type="ECO:0000259" key="4">
    <source>
        <dbReference type="PROSITE" id="PS50086"/>
    </source>
</evidence>
<dbReference type="Gene3D" id="1.10.8.270">
    <property type="entry name" value="putative rabgap domain of human tbc1 domain family member 14 like domains"/>
    <property type="match status" value="1"/>
</dbReference>
<evidence type="ECO:0000256" key="3">
    <source>
        <dbReference type="SAM" id="MobiDB-lite"/>
    </source>
</evidence>
<accession>A0A078AS82</accession>